<sequence>MWRMPALVYISMCMPYLARLRVGAVTTGLATACMFGIRVYTAYTFFISASCAVQYLAAKSNNVMLLLACASIYHISLLLLSTLRIAYSCADRSVTLVTITLFCTPTGVNVAVLFNMSCCMAYACCVSLPSDDIRHAA</sequence>
<keyword evidence="3" id="KW-1185">Reference proteome</keyword>
<dbReference type="AlphaFoldDB" id="A0A8X6TGN7"/>
<dbReference type="Proteomes" id="UP000887013">
    <property type="component" value="Unassembled WGS sequence"/>
</dbReference>
<feature type="transmembrane region" description="Helical" evidence="1">
    <location>
        <begin position="63"/>
        <end position="87"/>
    </location>
</feature>
<gene>
    <name evidence="2" type="ORF">NPIL_275041</name>
</gene>
<dbReference type="PROSITE" id="PS51257">
    <property type="entry name" value="PROKAR_LIPOPROTEIN"/>
    <property type="match status" value="1"/>
</dbReference>
<feature type="transmembrane region" description="Helical" evidence="1">
    <location>
        <begin position="94"/>
        <end position="114"/>
    </location>
</feature>
<proteinExistence type="predicted"/>
<protein>
    <submittedName>
        <fullName evidence="2">Uncharacterized protein</fullName>
    </submittedName>
</protein>
<comment type="caution">
    <text evidence="2">The sequence shown here is derived from an EMBL/GenBank/DDBJ whole genome shotgun (WGS) entry which is preliminary data.</text>
</comment>
<evidence type="ECO:0000256" key="1">
    <source>
        <dbReference type="SAM" id="Phobius"/>
    </source>
</evidence>
<dbReference type="EMBL" id="BMAW01008044">
    <property type="protein sequence ID" value="GFT06596.1"/>
    <property type="molecule type" value="Genomic_DNA"/>
</dbReference>
<keyword evidence="1" id="KW-0472">Membrane</keyword>
<organism evidence="2 3">
    <name type="scientific">Nephila pilipes</name>
    <name type="common">Giant wood spider</name>
    <name type="synonym">Nephila maculata</name>
    <dbReference type="NCBI Taxonomy" id="299642"/>
    <lineage>
        <taxon>Eukaryota</taxon>
        <taxon>Metazoa</taxon>
        <taxon>Ecdysozoa</taxon>
        <taxon>Arthropoda</taxon>
        <taxon>Chelicerata</taxon>
        <taxon>Arachnida</taxon>
        <taxon>Araneae</taxon>
        <taxon>Araneomorphae</taxon>
        <taxon>Entelegynae</taxon>
        <taxon>Araneoidea</taxon>
        <taxon>Nephilidae</taxon>
        <taxon>Nephila</taxon>
    </lineage>
</organism>
<name>A0A8X6TGN7_NEPPI</name>
<reference evidence="2" key="1">
    <citation type="submission" date="2020-08" db="EMBL/GenBank/DDBJ databases">
        <title>Multicomponent nature underlies the extraordinary mechanical properties of spider dragline silk.</title>
        <authorList>
            <person name="Kono N."/>
            <person name="Nakamura H."/>
            <person name="Mori M."/>
            <person name="Yoshida Y."/>
            <person name="Ohtoshi R."/>
            <person name="Malay A.D."/>
            <person name="Moran D.A.P."/>
            <person name="Tomita M."/>
            <person name="Numata K."/>
            <person name="Arakawa K."/>
        </authorList>
    </citation>
    <scope>NUCLEOTIDE SEQUENCE</scope>
</reference>
<accession>A0A8X6TGN7</accession>
<keyword evidence="1" id="KW-1133">Transmembrane helix</keyword>
<keyword evidence="1" id="KW-0812">Transmembrane</keyword>
<evidence type="ECO:0000313" key="2">
    <source>
        <dbReference type="EMBL" id="GFT06596.1"/>
    </source>
</evidence>
<evidence type="ECO:0000313" key="3">
    <source>
        <dbReference type="Proteomes" id="UP000887013"/>
    </source>
</evidence>